<dbReference type="GO" id="GO:0045332">
    <property type="term" value="P:phospholipid translocation"/>
    <property type="evidence" value="ECO:0007669"/>
    <property type="project" value="TreeGrafter"/>
</dbReference>
<feature type="domain" description="P-type ATPase C-terminal" evidence="8">
    <location>
        <begin position="45"/>
        <end position="274"/>
    </location>
</feature>
<dbReference type="Proteomes" id="UP000023152">
    <property type="component" value="Unassembled WGS sequence"/>
</dbReference>
<feature type="transmembrane region" description="Helical" evidence="7">
    <location>
        <begin position="112"/>
        <end position="129"/>
    </location>
</feature>
<dbReference type="AlphaFoldDB" id="X6MS53"/>
<reference evidence="9 10" key="1">
    <citation type="journal article" date="2013" name="Curr. Biol.">
        <title>The Genome of the Foraminiferan Reticulomyxa filosa.</title>
        <authorList>
            <person name="Glockner G."/>
            <person name="Hulsmann N."/>
            <person name="Schleicher M."/>
            <person name="Noegel A.A."/>
            <person name="Eichinger L."/>
            <person name="Gallinger C."/>
            <person name="Pawlowski J."/>
            <person name="Sierra R."/>
            <person name="Euteneuer U."/>
            <person name="Pillet L."/>
            <person name="Moustafa A."/>
            <person name="Platzer M."/>
            <person name="Groth M."/>
            <person name="Szafranski K."/>
            <person name="Schliwa M."/>
        </authorList>
    </citation>
    <scope>NUCLEOTIDE SEQUENCE [LARGE SCALE GENOMIC DNA]</scope>
</reference>
<dbReference type="InterPro" id="IPR023214">
    <property type="entry name" value="HAD_sf"/>
</dbReference>
<dbReference type="GO" id="GO:0140326">
    <property type="term" value="F:ATPase-coupled intramembrane lipid transporter activity"/>
    <property type="evidence" value="ECO:0007669"/>
    <property type="project" value="TreeGrafter"/>
</dbReference>
<dbReference type="Pfam" id="PF16212">
    <property type="entry name" value="PhoLip_ATPase_C"/>
    <property type="match status" value="1"/>
</dbReference>
<evidence type="ECO:0000256" key="4">
    <source>
        <dbReference type="ARBA" id="ARBA00022842"/>
    </source>
</evidence>
<comment type="subcellular location">
    <subcellularLocation>
        <location evidence="1">Membrane</location>
        <topology evidence="1">Multi-pass membrane protein</topology>
    </subcellularLocation>
</comment>
<feature type="transmembrane region" description="Helical" evidence="7">
    <location>
        <begin position="198"/>
        <end position="218"/>
    </location>
</feature>
<feature type="transmembrane region" description="Helical" evidence="7">
    <location>
        <begin position="81"/>
        <end position="100"/>
    </location>
</feature>
<evidence type="ECO:0000256" key="6">
    <source>
        <dbReference type="ARBA" id="ARBA00023136"/>
    </source>
</evidence>
<dbReference type="InterPro" id="IPR023298">
    <property type="entry name" value="ATPase_P-typ_TM_dom_sf"/>
</dbReference>
<evidence type="ECO:0000256" key="2">
    <source>
        <dbReference type="ARBA" id="ARBA00022692"/>
    </source>
</evidence>
<accession>X6MS53</accession>
<keyword evidence="4" id="KW-0460">Magnesium</keyword>
<evidence type="ECO:0000256" key="7">
    <source>
        <dbReference type="SAM" id="Phobius"/>
    </source>
</evidence>
<dbReference type="PANTHER" id="PTHR24092">
    <property type="entry name" value="PROBABLE PHOSPHOLIPID-TRANSPORTING ATPASE"/>
    <property type="match status" value="1"/>
</dbReference>
<dbReference type="GO" id="GO:0046872">
    <property type="term" value="F:metal ion binding"/>
    <property type="evidence" value="ECO:0007669"/>
    <property type="project" value="UniProtKB-KW"/>
</dbReference>
<feature type="transmembrane region" description="Helical" evidence="7">
    <location>
        <begin position="225"/>
        <end position="249"/>
    </location>
</feature>
<gene>
    <name evidence="9" type="ORF">RFI_21470</name>
</gene>
<dbReference type="EMBL" id="ASPP01018713">
    <property type="protein sequence ID" value="ETO15895.1"/>
    <property type="molecule type" value="Genomic_DNA"/>
</dbReference>
<dbReference type="PANTHER" id="PTHR24092:SF212">
    <property type="entry name" value="PHOSPHOLIPID-TRANSPORTING ATPASE"/>
    <property type="match status" value="1"/>
</dbReference>
<evidence type="ECO:0000256" key="5">
    <source>
        <dbReference type="ARBA" id="ARBA00022989"/>
    </source>
</evidence>
<dbReference type="InterPro" id="IPR001757">
    <property type="entry name" value="P_typ_ATPase"/>
</dbReference>
<keyword evidence="10" id="KW-1185">Reference proteome</keyword>
<dbReference type="SUPFAM" id="SSF81665">
    <property type="entry name" value="Calcium ATPase, transmembrane domain M"/>
    <property type="match status" value="1"/>
</dbReference>
<keyword evidence="6 7" id="KW-0472">Membrane</keyword>
<evidence type="ECO:0000256" key="3">
    <source>
        <dbReference type="ARBA" id="ARBA00022723"/>
    </source>
</evidence>
<dbReference type="OMA" id="HEFIADV"/>
<evidence type="ECO:0000259" key="8">
    <source>
        <dbReference type="Pfam" id="PF16212"/>
    </source>
</evidence>
<comment type="caution">
    <text evidence="9">The sequence shown here is derived from an EMBL/GenBank/DDBJ whole genome shotgun (WGS) entry which is preliminary data.</text>
</comment>
<evidence type="ECO:0000313" key="9">
    <source>
        <dbReference type="EMBL" id="ETO15895.1"/>
    </source>
</evidence>
<dbReference type="GO" id="GO:0016887">
    <property type="term" value="F:ATP hydrolysis activity"/>
    <property type="evidence" value="ECO:0007669"/>
    <property type="project" value="InterPro"/>
</dbReference>
<name>X6MS53_RETFI</name>
<evidence type="ECO:0000313" key="10">
    <source>
        <dbReference type="Proteomes" id="UP000023152"/>
    </source>
</evidence>
<dbReference type="InterPro" id="IPR036412">
    <property type="entry name" value="HAD-like_sf"/>
</dbReference>
<feature type="transmembrane region" description="Helical" evidence="7">
    <location>
        <begin position="159"/>
        <end position="178"/>
    </location>
</feature>
<feature type="transmembrane region" description="Helical" evidence="7">
    <location>
        <begin position="255"/>
        <end position="275"/>
    </location>
</feature>
<keyword evidence="2 7" id="KW-0812">Transmembrane</keyword>
<evidence type="ECO:0000256" key="1">
    <source>
        <dbReference type="ARBA" id="ARBA00004141"/>
    </source>
</evidence>
<proteinExistence type="predicted"/>
<dbReference type="GO" id="GO:0005524">
    <property type="term" value="F:ATP binding"/>
    <property type="evidence" value="ECO:0007669"/>
    <property type="project" value="InterPro"/>
</dbReference>
<dbReference type="InterPro" id="IPR032630">
    <property type="entry name" value="P_typ_ATPase_c"/>
</dbReference>
<keyword evidence="5 7" id="KW-1133">Transmembrane helix</keyword>
<dbReference type="NCBIfam" id="TIGR01494">
    <property type="entry name" value="ATPase_P-type"/>
    <property type="match status" value="1"/>
</dbReference>
<keyword evidence="3" id="KW-0479">Metal-binding</keyword>
<sequence>MLVRMAKTRLAGVALAIGDGANDVSMIQASNVGVGIMGKEGTQAALAADFVIHRFRHLTRLLFVHGRFSFLRTSTLCLISLYKNMVFMMPIAYFGFYSVYTAQPMFDPNMMSAFNILFAAAFPFCVGIFEQDIREDTAMNHPEAYRYFKLDTVFDLKAFAMWMFTAFWQSCVVFFTIYLVSAENGDLWNSSGQTGGLWAWGTEMLTAVVLTACLKMMAESKHWNWFYYFSTALGISLYFGALTVMSNSLSYDPDLWNVMSSFVCFWLLFFLLFFYQFEHGREKAATLSVILKEAEEFGYLTNDGEHKKTKQVVEAYLTKY</sequence>
<dbReference type="SUPFAM" id="SSF56784">
    <property type="entry name" value="HAD-like"/>
    <property type="match status" value="1"/>
</dbReference>
<dbReference type="GO" id="GO:0005886">
    <property type="term" value="C:plasma membrane"/>
    <property type="evidence" value="ECO:0007669"/>
    <property type="project" value="TreeGrafter"/>
</dbReference>
<dbReference type="OrthoDB" id="377733at2759"/>
<dbReference type="Gene3D" id="3.40.50.1000">
    <property type="entry name" value="HAD superfamily/HAD-like"/>
    <property type="match status" value="1"/>
</dbReference>
<organism evidence="9 10">
    <name type="scientific">Reticulomyxa filosa</name>
    <dbReference type="NCBI Taxonomy" id="46433"/>
    <lineage>
        <taxon>Eukaryota</taxon>
        <taxon>Sar</taxon>
        <taxon>Rhizaria</taxon>
        <taxon>Retaria</taxon>
        <taxon>Foraminifera</taxon>
        <taxon>Monothalamids</taxon>
        <taxon>Reticulomyxidae</taxon>
        <taxon>Reticulomyxa</taxon>
    </lineage>
</organism>
<protein>
    <submittedName>
        <fullName evidence="9">Transmembrane protein</fullName>
    </submittedName>
</protein>